<gene>
    <name evidence="4" type="ORF">AZI98_09790</name>
</gene>
<dbReference type="GO" id="GO:0030420">
    <property type="term" value="P:establishment of competence for transformation"/>
    <property type="evidence" value="ECO:0007669"/>
    <property type="project" value="UniProtKB-KW"/>
</dbReference>
<dbReference type="Proteomes" id="UP000076476">
    <property type="component" value="Unassembled WGS sequence"/>
</dbReference>
<dbReference type="NCBIfam" id="TIGR02532">
    <property type="entry name" value="IV_pilin_GFxxxE"/>
    <property type="match status" value="1"/>
</dbReference>
<comment type="subcellular location">
    <subcellularLocation>
        <location evidence="1">Cell surface</location>
    </subcellularLocation>
</comment>
<keyword evidence="3" id="KW-0472">Membrane</keyword>
<evidence type="ECO:0000256" key="1">
    <source>
        <dbReference type="ARBA" id="ARBA00004241"/>
    </source>
</evidence>
<dbReference type="GO" id="GO:0009986">
    <property type="term" value="C:cell surface"/>
    <property type="evidence" value="ECO:0007669"/>
    <property type="project" value="UniProtKB-SubCell"/>
</dbReference>
<dbReference type="AlphaFoldDB" id="A0A161ZT62"/>
<evidence type="ECO:0000313" key="5">
    <source>
        <dbReference type="Proteomes" id="UP000076476"/>
    </source>
</evidence>
<name>A0A161ZT62_9BACI</name>
<organism evidence="4 5">
    <name type="scientific">Aeribacillus pallidus</name>
    <dbReference type="NCBI Taxonomy" id="33936"/>
    <lineage>
        <taxon>Bacteria</taxon>
        <taxon>Bacillati</taxon>
        <taxon>Bacillota</taxon>
        <taxon>Bacilli</taxon>
        <taxon>Bacillales</taxon>
        <taxon>Bacillaceae</taxon>
        <taxon>Aeribacillus</taxon>
    </lineage>
</organism>
<comment type="caution">
    <text evidence="4">The sequence shown here is derived from an EMBL/GenBank/DDBJ whole genome shotgun (WGS) entry which is preliminary data.</text>
</comment>
<keyword evidence="3" id="KW-1133">Transmembrane helix</keyword>
<evidence type="ECO:0000256" key="2">
    <source>
        <dbReference type="ARBA" id="ARBA00023287"/>
    </source>
</evidence>
<dbReference type="PIRSF" id="PIRSF021292">
    <property type="entry name" value="Competence_ComGD"/>
    <property type="match status" value="1"/>
</dbReference>
<proteinExistence type="predicted"/>
<dbReference type="Pfam" id="PF07963">
    <property type="entry name" value="N_methyl"/>
    <property type="match status" value="1"/>
</dbReference>
<evidence type="ECO:0000256" key="3">
    <source>
        <dbReference type="SAM" id="Phobius"/>
    </source>
</evidence>
<protein>
    <recommendedName>
        <fullName evidence="6">Competence protein ComG</fullName>
    </recommendedName>
</protein>
<reference evidence="4 5" key="1">
    <citation type="submission" date="2016-04" db="EMBL/GenBank/DDBJ databases">
        <title>Draft genome sequence of Aeribacillus pallidus 8m3 from petroleum reservoir.</title>
        <authorList>
            <person name="Poltaraus A.B."/>
            <person name="Nazina T.N."/>
            <person name="Tourova T.P."/>
            <person name="Malakho S.M."/>
            <person name="Korshunova A.V."/>
            <person name="Sokolova D.S."/>
        </authorList>
    </citation>
    <scope>NUCLEOTIDE SEQUENCE [LARGE SCALE GENOMIC DNA]</scope>
    <source>
        <strain evidence="4 5">8m3</strain>
    </source>
</reference>
<evidence type="ECO:0000313" key="4">
    <source>
        <dbReference type="EMBL" id="KZN96337.1"/>
    </source>
</evidence>
<dbReference type="NCBIfam" id="NF040982">
    <property type="entry name" value="ComGD"/>
    <property type="match status" value="1"/>
</dbReference>
<keyword evidence="5" id="KW-1185">Reference proteome</keyword>
<dbReference type="InterPro" id="IPR016785">
    <property type="entry name" value="ComGD"/>
</dbReference>
<keyword evidence="2" id="KW-0178">Competence</keyword>
<dbReference type="RefSeq" id="WP_063388096.1">
    <property type="nucleotide sequence ID" value="NZ_CP017703.1"/>
</dbReference>
<accession>A0A161ZT62</accession>
<sequence length="153" mass="18255">MQMETSLRATRQSGFTVLEMLLVLSIFLLISSFIWIGATNIYREKVIDQFFVQLEKDLLYVQQHAFVNKEKIYLFWYPDKHYYEAERSGFKGELFERAYDQNIKVESGNIKFPIEYSPSGYFYQAGTIFISYDKKTYKIIFNLGRGRFRVEKL</sequence>
<keyword evidence="3" id="KW-0812">Transmembrane</keyword>
<dbReference type="EMBL" id="LWBR01000024">
    <property type="protein sequence ID" value="KZN96337.1"/>
    <property type="molecule type" value="Genomic_DNA"/>
</dbReference>
<evidence type="ECO:0008006" key="6">
    <source>
        <dbReference type="Google" id="ProtNLM"/>
    </source>
</evidence>
<feature type="transmembrane region" description="Helical" evidence="3">
    <location>
        <begin position="20"/>
        <end position="42"/>
    </location>
</feature>
<dbReference type="InterPro" id="IPR012902">
    <property type="entry name" value="N_methyl_site"/>
</dbReference>
<dbReference type="STRING" id="33936.AZI98_09790"/>